<evidence type="ECO:0000256" key="1">
    <source>
        <dbReference type="ARBA" id="ARBA00009249"/>
    </source>
</evidence>
<keyword evidence="6" id="KW-1185">Reference proteome</keyword>
<proteinExistence type="inferred from homology"/>
<dbReference type="PROSITE" id="PS50968">
    <property type="entry name" value="BIOTINYL_LIPOYL"/>
    <property type="match status" value="1"/>
</dbReference>
<dbReference type="Pfam" id="PF01597">
    <property type="entry name" value="GCV_H"/>
    <property type="match status" value="1"/>
</dbReference>
<sequence length="145" mass="15471">MAMVKNCNLPEDLHYLVERHVWVRQEGDLVTIGMTDVAQNLAKTIISVTLKKAGKEVRKGRNVATVESGKWVGPVPAPVSGEIVEVNDTLTTSPALINSDPYGAGWVAKLRPADWAADSADLVTGAAGIEAYHQFLDAEGISCDG</sequence>
<feature type="modified residue" description="N6-lipoyllysine" evidence="3">
    <location>
        <position position="70"/>
    </location>
</feature>
<dbReference type="Proteomes" id="UP000305546">
    <property type="component" value="Unassembled WGS sequence"/>
</dbReference>
<dbReference type="AlphaFoldDB" id="A0A5C4M090"/>
<protein>
    <recommendedName>
        <fullName evidence="3">Glycine cleavage system H protein</fullName>
    </recommendedName>
</protein>
<evidence type="ECO:0000259" key="4">
    <source>
        <dbReference type="PROSITE" id="PS50968"/>
    </source>
</evidence>
<organism evidence="5 6">
    <name type="scientific">Amycolatopsis alkalitolerans</name>
    <dbReference type="NCBI Taxonomy" id="2547244"/>
    <lineage>
        <taxon>Bacteria</taxon>
        <taxon>Bacillati</taxon>
        <taxon>Actinomycetota</taxon>
        <taxon>Actinomycetes</taxon>
        <taxon>Pseudonocardiales</taxon>
        <taxon>Pseudonocardiaceae</taxon>
        <taxon>Amycolatopsis</taxon>
    </lineage>
</organism>
<dbReference type="GO" id="GO:0005960">
    <property type="term" value="C:glycine cleavage complex"/>
    <property type="evidence" value="ECO:0007669"/>
    <property type="project" value="InterPro"/>
</dbReference>
<keyword evidence="2 3" id="KW-0450">Lipoyl</keyword>
<dbReference type="EMBL" id="VDFW01000010">
    <property type="protein sequence ID" value="TNC25820.1"/>
    <property type="molecule type" value="Genomic_DNA"/>
</dbReference>
<dbReference type="Gene3D" id="2.40.50.100">
    <property type="match status" value="1"/>
</dbReference>
<dbReference type="InterPro" id="IPR011053">
    <property type="entry name" value="Single_hybrid_motif"/>
</dbReference>
<gene>
    <name evidence="3 5" type="primary">gcvH</name>
    <name evidence="5" type="ORF">FG385_14365</name>
</gene>
<dbReference type="GO" id="GO:0005829">
    <property type="term" value="C:cytosol"/>
    <property type="evidence" value="ECO:0007669"/>
    <property type="project" value="TreeGrafter"/>
</dbReference>
<comment type="similarity">
    <text evidence="1 3">Belongs to the GcvH family.</text>
</comment>
<dbReference type="GO" id="GO:0009249">
    <property type="term" value="P:protein lipoylation"/>
    <property type="evidence" value="ECO:0007669"/>
    <property type="project" value="TreeGrafter"/>
</dbReference>
<dbReference type="SUPFAM" id="SSF51230">
    <property type="entry name" value="Single hybrid motif"/>
    <property type="match status" value="1"/>
</dbReference>
<dbReference type="CDD" id="cd06848">
    <property type="entry name" value="GCS_H"/>
    <property type="match status" value="1"/>
</dbReference>
<dbReference type="OrthoDB" id="9796712at2"/>
<accession>A0A5C4M090</accession>
<comment type="cofactor">
    <cofactor evidence="3">
        <name>(R)-lipoate</name>
        <dbReference type="ChEBI" id="CHEBI:83088"/>
    </cofactor>
    <text evidence="3">Binds 1 lipoyl cofactor covalently.</text>
</comment>
<name>A0A5C4M090_9PSEU</name>
<comment type="caution">
    <text evidence="5">The sequence shown here is derived from an EMBL/GenBank/DDBJ whole genome shotgun (WGS) entry which is preliminary data.</text>
</comment>
<reference evidence="5 6" key="1">
    <citation type="submission" date="2019-06" db="EMBL/GenBank/DDBJ databases">
        <title>Amycolatopsis alkalitolerans sp. nov., isolated from Gastrodia elata Blume.</title>
        <authorList>
            <person name="Narsing Rao M.P."/>
            <person name="Li W.J."/>
        </authorList>
    </citation>
    <scope>NUCLEOTIDE SEQUENCE [LARGE SCALE GENOMIC DNA]</scope>
    <source>
        <strain evidence="5 6">SYSUP0005</strain>
    </source>
</reference>
<dbReference type="InterPro" id="IPR002930">
    <property type="entry name" value="GCV_H"/>
</dbReference>
<dbReference type="PROSITE" id="PS00189">
    <property type="entry name" value="LIPOYL"/>
    <property type="match status" value="1"/>
</dbReference>
<dbReference type="NCBIfam" id="NF002270">
    <property type="entry name" value="PRK01202.1"/>
    <property type="match status" value="1"/>
</dbReference>
<evidence type="ECO:0000313" key="5">
    <source>
        <dbReference type="EMBL" id="TNC25820.1"/>
    </source>
</evidence>
<dbReference type="InterPro" id="IPR000089">
    <property type="entry name" value="Biotin_lipoyl"/>
</dbReference>
<dbReference type="PANTHER" id="PTHR11715:SF3">
    <property type="entry name" value="GLYCINE CLEAVAGE SYSTEM H PROTEIN-RELATED"/>
    <property type="match status" value="1"/>
</dbReference>
<dbReference type="GO" id="GO:0019464">
    <property type="term" value="P:glycine decarboxylation via glycine cleavage system"/>
    <property type="evidence" value="ECO:0007669"/>
    <property type="project" value="UniProtKB-UniRule"/>
</dbReference>
<dbReference type="InterPro" id="IPR003016">
    <property type="entry name" value="2-oxoA_DH_lipoyl-BS"/>
</dbReference>
<feature type="domain" description="Lipoyl-binding" evidence="4">
    <location>
        <begin position="29"/>
        <end position="111"/>
    </location>
</feature>
<comment type="subunit">
    <text evidence="3">The glycine cleavage system is composed of four proteins: P, T, L and H.</text>
</comment>
<evidence type="ECO:0000256" key="3">
    <source>
        <dbReference type="HAMAP-Rule" id="MF_00272"/>
    </source>
</evidence>
<dbReference type="InterPro" id="IPR033753">
    <property type="entry name" value="GCV_H/Fam206"/>
</dbReference>
<dbReference type="PANTHER" id="PTHR11715">
    <property type="entry name" value="GLYCINE CLEAVAGE SYSTEM H PROTEIN"/>
    <property type="match status" value="1"/>
</dbReference>
<evidence type="ECO:0000256" key="2">
    <source>
        <dbReference type="ARBA" id="ARBA00022823"/>
    </source>
</evidence>
<comment type="function">
    <text evidence="3">The glycine cleavage system catalyzes the degradation of glycine. The H protein shuttles the methylamine group of glycine from the P protein to the T protein.</text>
</comment>
<evidence type="ECO:0000313" key="6">
    <source>
        <dbReference type="Proteomes" id="UP000305546"/>
    </source>
</evidence>
<dbReference type="HAMAP" id="MF_00272">
    <property type="entry name" value="GcvH"/>
    <property type="match status" value="1"/>
</dbReference>